<keyword evidence="1" id="KW-1133">Transmembrane helix</keyword>
<gene>
    <name evidence="2" type="ORF">AGERDE_LOCUS2671</name>
</gene>
<proteinExistence type="predicted"/>
<keyword evidence="3" id="KW-1185">Reference proteome</keyword>
<name>A0A9N8Z553_9GLOM</name>
<dbReference type="OrthoDB" id="10460276at2759"/>
<comment type="caution">
    <text evidence="2">The sequence shown here is derived from an EMBL/GenBank/DDBJ whole genome shotgun (WGS) entry which is preliminary data.</text>
</comment>
<evidence type="ECO:0000313" key="2">
    <source>
        <dbReference type="EMBL" id="CAG8469619.1"/>
    </source>
</evidence>
<organism evidence="2 3">
    <name type="scientific">Ambispora gerdemannii</name>
    <dbReference type="NCBI Taxonomy" id="144530"/>
    <lineage>
        <taxon>Eukaryota</taxon>
        <taxon>Fungi</taxon>
        <taxon>Fungi incertae sedis</taxon>
        <taxon>Mucoromycota</taxon>
        <taxon>Glomeromycotina</taxon>
        <taxon>Glomeromycetes</taxon>
        <taxon>Archaeosporales</taxon>
        <taxon>Ambisporaceae</taxon>
        <taxon>Ambispora</taxon>
    </lineage>
</organism>
<feature type="transmembrane region" description="Helical" evidence="1">
    <location>
        <begin position="123"/>
        <end position="143"/>
    </location>
</feature>
<reference evidence="2" key="1">
    <citation type="submission" date="2021-06" db="EMBL/GenBank/DDBJ databases">
        <authorList>
            <person name="Kallberg Y."/>
            <person name="Tangrot J."/>
            <person name="Rosling A."/>
        </authorList>
    </citation>
    <scope>NUCLEOTIDE SEQUENCE</scope>
    <source>
        <strain evidence="2">MT106</strain>
    </source>
</reference>
<evidence type="ECO:0000313" key="3">
    <source>
        <dbReference type="Proteomes" id="UP000789831"/>
    </source>
</evidence>
<feature type="transmembrane region" description="Helical" evidence="1">
    <location>
        <begin position="83"/>
        <end position="116"/>
    </location>
</feature>
<dbReference type="AlphaFoldDB" id="A0A9N8Z553"/>
<sequence>MAEETSPLTGLRKSDVESRVEATTSKVIETVKHQSNTVVDKVKRITGTTANALKILTTNPRELVQSVLKIVLHIWHYSPFFRWFLFIAGTFTFIPAVVLVGWIVLTCAIVVGIAGIGIFMAEGFFAFLGGLVFFPVVGFLLFVASIGGLFASGTFIALKVAVYLLGVLGLIDMKWEEGTYQMARGNTERGRTLLDVGLELHISRSTYNLNPKSSTANRTEELQSYILGSNLRL</sequence>
<evidence type="ECO:0000256" key="1">
    <source>
        <dbReference type="SAM" id="Phobius"/>
    </source>
</evidence>
<feature type="transmembrane region" description="Helical" evidence="1">
    <location>
        <begin position="149"/>
        <end position="171"/>
    </location>
</feature>
<accession>A0A9N8Z553</accession>
<keyword evidence="1" id="KW-0472">Membrane</keyword>
<keyword evidence="1" id="KW-0812">Transmembrane</keyword>
<protein>
    <submittedName>
        <fullName evidence="2">12240_t:CDS:1</fullName>
    </submittedName>
</protein>
<dbReference type="EMBL" id="CAJVPL010000230">
    <property type="protein sequence ID" value="CAG8469619.1"/>
    <property type="molecule type" value="Genomic_DNA"/>
</dbReference>
<dbReference type="Proteomes" id="UP000789831">
    <property type="component" value="Unassembled WGS sequence"/>
</dbReference>